<dbReference type="PROSITE" id="PS51186">
    <property type="entry name" value="GNAT"/>
    <property type="match status" value="1"/>
</dbReference>
<dbReference type="AlphaFoldDB" id="A0ABD3P853"/>
<dbReference type="Gene3D" id="3.40.630.30">
    <property type="match status" value="1"/>
</dbReference>
<dbReference type="SUPFAM" id="SSF53187">
    <property type="entry name" value="Zn-dependent exopeptidases"/>
    <property type="match status" value="1"/>
</dbReference>
<dbReference type="InterPro" id="IPR016181">
    <property type="entry name" value="Acyl_CoA_acyltransferase"/>
</dbReference>
<comment type="caution">
    <text evidence="3">The sequence shown here is derived from an EMBL/GenBank/DDBJ whole genome shotgun (WGS) entry which is preliminary data.</text>
</comment>
<dbReference type="Gene3D" id="3.40.630.10">
    <property type="entry name" value="Zn peptidases"/>
    <property type="match status" value="1"/>
</dbReference>
<dbReference type="InterPro" id="IPR000182">
    <property type="entry name" value="GNAT_dom"/>
</dbReference>
<organism evidence="3 4">
    <name type="scientific">Cyclotella cryptica</name>
    <dbReference type="NCBI Taxonomy" id="29204"/>
    <lineage>
        <taxon>Eukaryota</taxon>
        <taxon>Sar</taxon>
        <taxon>Stramenopiles</taxon>
        <taxon>Ochrophyta</taxon>
        <taxon>Bacillariophyta</taxon>
        <taxon>Coscinodiscophyceae</taxon>
        <taxon>Thalassiosirophycidae</taxon>
        <taxon>Stephanodiscales</taxon>
        <taxon>Stephanodiscaceae</taxon>
        <taxon>Cyclotella</taxon>
    </lineage>
</organism>
<keyword evidence="4" id="KW-1185">Reference proteome</keyword>
<name>A0ABD3P853_9STRA</name>
<dbReference type="SUPFAM" id="SSF55729">
    <property type="entry name" value="Acyl-CoA N-acyltransferases (Nat)"/>
    <property type="match status" value="1"/>
</dbReference>
<evidence type="ECO:0000259" key="2">
    <source>
        <dbReference type="PROSITE" id="PS51186"/>
    </source>
</evidence>
<evidence type="ECO:0000313" key="3">
    <source>
        <dbReference type="EMBL" id="KAL3784360.1"/>
    </source>
</evidence>
<evidence type="ECO:0000256" key="1">
    <source>
        <dbReference type="SAM" id="MobiDB-lite"/>
    </source>
</evidence>
<dbReference type="Proteomes" id="UP001516023">
    <property type="component" value="Unassembled WGS sequence"/>
</dbReference>
<evidence type="ECO:0000313" key="4">
    <source>
        <dbReference type="Proteomes" id="UP001516023"/>
    </source>
</evidence>
<protein>
    <recommendedName>
        <fullName evidence="2">N-acetyltransferase domain-containing protein</fullName>
    </recommendedName>
</protein>
<proteinExistence type="predicted"/>
<dbReference type="CDD" id="cd04301">
    <property type="entry name" value="NAT_SF"/>
    <property type="match status" value="1"/>
</dbReference>
<feature type="region of interest" description="Disordered" evidence="1">
    <location>
        <begin position="35"/>
        <end position="67"/>
    </location>
</feature>
<feature type="domain" description="N-acetyltransferase" evidence="2">
    <location>
        <begin position="322"/>
        <end position="496"/>
    </location>
</feature>
<reference evidence="3 4" key="1">
    <citation type="journal article" date="2020" name="G3 (Bethesda)">
        <title>Improved Reference Genome for Cyclotella cryptica CCMP332, a Model for Cell Wall Morphogenesis, Salinity Adaptation, and Lipid Production in Diatoms (Bacillariophyta).</title>
        <authorList>
            <person name="Roberts W.R."/>
            <person name="Downey K.M."/>
            <person name="Ruck E.C."/>
            <person name="Traller J.C."/>
            <person name="Alverson A.J."/>
        </authorList>
    </citation>
    <scope>NUCLEOTIDE SEQUENCE [LARGE SCALE GENOMIC DNA]</scope>
    <source>
        <strain evidence="3 4">CCMP332</strain>
    </source>
</reference>
<gene>
    <name evidence="3" type="ORF">HJC23_004123</name>
</gene>
<accession>A0ABD3P853</accession>
<dbReference type="EMBL" id="JABMIG020000238">
    <property type="protein sequence ID" value="KAL3784360.1"/>
    <property type="molecule type" value="Genomic_DNA"/>
</dbReference>
<dbReference type="Pfam" id="PF13508">
    <property type="entry name" value="Acetyltransf_7"/>
    <property type="match status" value="1"/>
</dbReference>
<sequence length="496" mass="55078">MEIPRNIHLAPNPPHPPLLPTRHHRTPPRILPHIHPLPPTTIRSSPHHTPGRHGPTPPLRHPTPYTGRTSPLDLGHGGTHGYETSGVMGALAFLSSGRAEEYLSRLNVVVVPCVCPWGYERMERWTQKAVDPNRSFRRGDDGGKELLLRTEESLALMTFLDSIGNGDGAGVRWLCHLDLHETTDTDRSEFCPAKAARDGEVEYEDHIPDGFYLVGDSVECQLEWYRAIIEAVERVTHIADAAEDGTLVGEPVVSRGVIVVPKKKLGLCAGGAAPGAKYVVTTEVYPDSDRTNPEQCVLAQMETVCAAFDYLLENEIGKEEGITIRCAADDDFAMLNEFHVTNHLDETCHFPGEREHQLCDLQEDFPHLHSLESFRRGKFWVATADDNMLGNSNIVGCIGLLPDKDDPDKITWLNTFSVAKSKRGRKIGSRLMDAAVSAVKTDRVRLVTLGGHSEGIDVMGLARLLYEKNGFARYKSETVSYGHETTIDLLYYEKIM</sequence>